<feature type="domain" description="DUF7703" evidence="2">
    <location>
        <begin position="25"/>
        <end position="258"/>
    </location>
</feature>
<protein>
    <submittedName>
        <fullName evidence="3">Integral membrane protein</fullName>
    </submittedName>
</protein>
<name>A0A9P9DVP4_9PLEO</name>
<dbReference type="PANTHER" id="PTHR37013">
    <property type="entry name" value="INTEGRAL MEMBRANE PROTEIN (AFU_ORTHOLOGUE AFUA_1G05950)-RELATED"/>
    <property type="match status" value="1"/>
</dbReference>
<evidence type="ECO:0000256" key="1">
    <source>
        <dbReference type="SAM" id="Phobius"/>
    </source>
</evidence>
<dbReference type="Proteomes" id="UP000700596">
    <property type="component" value="Unassembled WGS sequence"/>
</dbReference>
<gene>
    <name evidence="3" type="ORF">B0J11DRAFT_281316</name>
</gene>
<keyword evidence="4" id="KW-1185">Reference proteome</keyword>
<keyword evidence="1" id="KW-0472">Membrane</keyword>
<comment type="caution">
    <text evidence="3">The sequence shown here is derived from an EMBL/GenBank/DDBJ whole genome shotgun (WGS) entry which is preliminary data.</text>
</comment>
<proteinExistence type="predicted"/>
<evidence type="ECO:0000313" key="3">
    <source>
        <dbReference type="EMBL" id="KAH7126595.1"/>
    </source>
</evidence>
<evidence type="ECO:0000259" key="2">
    <source>
        <dbReference type="Pfam" id="PF24802"/>
    </source>
</evidence>
<dbReference type="OrthoDB" id="405906at2759"/>
<dbReference type="EMBL" id="JAGMWT010000006">
    <property type="protein sequence ID" value="KAH7126595.1"/>
    <property type="molecule type" value="Genomic_DNA"/>
</dbReference>
<dbReference type="AlphaFoldDB" id="A0A9P9DVP4"/>
<dbReference type="Pfam" id="PF24802">
    <property type="entry name" value="DUF7703"/>
    <property type="match status" value="1"/>
</dbReference>
<reference evidence="3" key="1">
    <citation type="journal article" date="2021" name="Nat. Commun.">
        <title>Genetic determinants of endophytism in the Arabidopsis root mycobiome.</title>
        <authorList>
            <person name="Mesny F."/>
            <person name="Miyauchi S."/>
            <person name="Thiergart T."/>
            <person name="Pickel B."/>
            <person name="Atanasova L."/>
            <person name="Karlsson M."/>
            <person name="Huettel B."/>
            <person name="Barry K.W."/>
            <person name="Haridas S."/>
            <person name="Chen C."/>
            <person name="Bauer D."/>
            <person name="Andreopoulos W."/>
            <person name="Pangilinan J."/>
            <person name="LaButti K."/>
            <person name="Riley R."/>
            <person name="Lipzen A."/>
            <person name="Clum A."/>
            <person name="Drula E."/>
            <person name="Henrissat B."/>
            <person name="Kohler A."/>
            <person name="Grigoriev I.V."/>
            <person name="Martin F.M."/>
            <person name="Hacquard S."/>
        </authorList>
    </citation>
    <scope>NUCLEOTIDE SEQUENCE</scope>
    <source>
        <strain evidence="3">MPI-CAGE-CH-0243</strain>
    </source>
</reference>
<feature type="transmembrane region" description="Helical" evidence="1">
    <location>
        <begin position="167"/>
        <end position="185"/>
    </location>
</feature>
<organism evidence="3 4">
    <name type="scientific">Dendryphion nanum</name>
    <dbReference type="NCBI Taxonomy" id="256645"/>
    <lineage>
        <taxon>Eukaryota</taxon>
        <taxon>Fungi</taxon>
        <taxon>Dikarya</taxon>
        <taxon>Ascomycota</taxon>
        <taxon>Pezizomycotina</taxon>
        <taxon>Dothideomycetes</taxon>
        <taxon>Pleosporomycetidae</taxon>
        <taxon>Pleosporales</taxon>
        <taxon>Torulaceae</taxon>
        <taxon>Dendryphion</taxon>
    </lineage>
</organism>
<feature type="transmembrane region" description="Helical" evidence="1">
    <location>
        <begin position="128"/>
        <end position="146"/>
    </location>
</feature>
<sequence>MSGSSGPTGMSSPSNRFTGAFDSTTLTVIVCSALALYNALELELLVFTTFQSYSGLYFWSLVLASFGIIPYVLGFMIEYFRLSYMALGIAIDSTGWVLMVTGQSVVLYSRLWLVFGGGHRKLLKAVKWMIIVDAIVFHGTTMIVVYGSHYGTNRQNFGQAYNYVERVQMVGFCIQEFILSGLYIWKSLDIISTSHNKRSHRLMWQLFSINVIIIILDIGLLAIEFKSMHVLQQTVKGVTYSVKLKLELAVLNKLVELSTANSRASALTLSNTNEFLDPTRTVWDITRFTPAFSSSMHTYPKWMSDLERSGLQRLDSTYSPADDSWTRNKRNTTCDDDEVEGVPHSLRLVPTLSDPRLNSREKGSATDLLYADAVRRIAG</sequence>
<feature type="transmembrane region" description="Helical" evidence="1">
    <location>
        <begin position="84"/>
        <end position="108"/>
    </location>
</feature>
<evidence type="ECO:0000313" key="4">
    <source>
        <dbReference type="Proteomes" id="UP000700596"/>
    </source>
</evidence>
<feature type="transmembrane region" description="Helical" evidence="1">
    <location>
        <begin position="20"/>
        <end position="37"/>
    </location>
</feature>
<accession>A0A9P9DVP4</accession>
<feature type="transmembrane region" description="Helical" evidence="1">
    <location>
        <begin position="205"/>
        <end position="223"/>
    </location>
</feature>
<dbReference type="PANTHER" id="PTHR37013:SF3">
    <property type="entry name" value="INTEGRAL MEMBRANE PROTEIN (AFU_ORTHOLOGUE AFUA_1G05950)"/>
    <property type="match status" value="1"/>
</dbReference>
<keyword evidence="1" id="KW-1133">Transmembrane helix</keyword>
<feature type="transmembrane region" description="Helical" evidence="1">
    <location>
        <begin position="57"/>
        <end position="77"/>
    </location>
</feature>
<dbReference type="InterPro" id="IPR056120">
    <property type="entry name" value="DUF7703"/>
</dbReference>
<keyword evidence="1" id="KW-0812">Transmembrane</keyword>